<dbReference type="Gene3D" id="3.40.50.2300">
    <property type="match status" value="1"/>
</dbReference>
<feature type="domain" description="Response regulatory" evidence="8">
    <location>
        <begin position="2"/>
        <end position="116"/>
    </location>
</feature>
<reference evidence="10 11" key="1">
    <citation type="submission" date="2018-01" db="EMBL/GenBank/DDBJ databases">
        <title>Metagenomic assembled genomes from two thermal pools in the Uzon Caldera, Kamchatka, Russia.</title>
        <authorList>
            <person name="Wilkins L."/>
            <person name="Ettinger C."/>
        </authorList>
    </citation>
    <scope>NUCLEOTIDE SEQUENCE [LARGE SCALE GENOMIC DNA]</scope>
    <source>
        <strain evidence="10">ZAV-04</strain>
    </source>
</reference>
<evidence type="ECO:0000256" key="5">
    <source>
        <dbReference type="ARBA" id="ARBA00023163"/>
    </source>
</evidence>
<dbReference type="InterPro" id="IPR039420">
    <property type="entry name" value="WalR-like"/>
</dbReference>
<comment type="caution">
    <text evidence="10">The sequence shown here is derived from an EMBL/GenBank/DDBJ whole genome shotgun (WGS) entry which is preliminary data.</text>
</comment>
<feature type="modified residue" description="4-aspartylphosphate" evidence="6">
    <location>
        <position position="51"/>
    </location>
</feature>
<dbReference type="AlphaFoldDB" id="A0A2J6WJC7"/>
<dbReference type="SMART" id="SM00448">
    <property type="entry name" value="REC"/>
    <property type="match status" value="1"/>
</dbReference>
<dbReference type="PANTHER" id="PTHR48111">
    <property type="entry name" value="REGULATOR OF RPOS"/>
    <property type="match status" value="1"/>
</dbReference>
<dbReference type="Proteomes" id="UP000242288">
    <property type="component" value="Unassembled WGS sequence"/>
</dbReference>
<feature type="domain" description="OmpR/PhoB-type" evidence="9">
    <location>
        <begin position="122"/>
        <end position="214"/>
    </location>
</feature>
<sequence length="214" mass="24756">MRILLIEDDRIFGETLKDYLKIENIETVWLWDERGLPKIITQYEFDVIVIDLILNFSSGEDIIAVLRKAGIETPIMVITAKKTLNDKEECFLRGADDYLTKPFEFKEFVLRLKALNRRKHLPSVFTIGDVIVNIDAKTIHRGSEEIKISKKAWQLLEFLLKNRGEIVSSEKILNYVWSGKAVGDEIVRAYIKELRKVLPPDSIITYPGRGYKLS</sequence>
<dbReference type="GO" id="GO:0005829">
    <property type="term" value="C:cytosol"/>
    <property type="evidence" value="ECO:0007669"/>
    <property type="project" value="TreeGrafter"/>
</dbReference>
<keyword evidence="2" id="KW-0902">Two-component regulatory system</keyword>
<keyword evidence="3" id="KW-0805">Transcription regulation</keyword>
<evidence type="ECO:0000313" key="10">
    <source>
        <dbReference type="EMBL" id="PMP70473.1"/>
    </source>
</evidence>
<organism evidence="10 11">
    <name type="scientific">Thermodesulfovibrio aggregans</name>
    <dbReference type="NCBI Taxonomy" id="86166"/>
    <lineage>
        <taxon>Bacteria</taxon>
        <taxon>Pseudomonadati</taxon>
        <taxon>Nitrospirota</taxon>
        <taxon>Thermodesulfovibrionia</taxon>
        <taxon>Thermodesulfovibrionales</taxon>
        <taxon>Thermodesulfovibrionaceae</taxon>
        <taxon>Thermodesulfovibrio</taxon>
    </lineage>
</organism>
<evidence type="ECO:0000259" key="9">
    <source>
        <dbReference type="PROSITE" id="PS51755"/>
    </source>
</evidence>
<keyword evidence="4 7" id="KW-0238">DNA-binding</keyword>
<gene>
    <name evidence="10" type="ORF">C0186_05005</name>
</gene>
<dbReference type="CDD" id="cd00383">
    <property type="entry name" value="trans_reg_C"/>
    <property type="match status" value="1"/>
</dbReference>
<dbReference type="GO" id="GO:0000156">
    <property type="term" value="F:phosphorelay response regulator activity"/>
    <property type="evidence" value="ECO:0007669"/>
    <property type="project" value="TreeGrafter"/>
</dbReference>
<evidence type="ECO:0000256" key="7">
    <source>
        <dbReference type="PROSITE-ProRule" id="PRU01091"/>
    </source>
</evidence>
<dbReference type="PROSITE" id="PS50110">
    <property type="entry name" value="RESPONSE_REGULATORY"/>
    <property type="match status" value="1"/>
</dbReference>
<dbReference type="Pfam" id="PF00486">
    <property type="entry name" value="Trans_reg_C"/>
    <property type="match status" value="1"/>
</dbReference>
<dbReference type="GO" id="GO:0032993">
    <property type="term" value="C:protein-DNA complex"/>
    <property type="evidence" value="ECO:0007669"/>
    <property type="project" value="TreeGrafter"/>
</dbReference>
<dbReference type="SMART" id="SM00862">
    <property type="entry name" value="Trans_reg_C"/>
    <property type="match status" value="1"/>
</dbReference>
<accession>A0A2J6WJC7</accession>
<dbReference type="InterPro" id="IPR001789">
    <property type="entry name" value="Sig_transdc_resp-reg_receiver"/>
</dbReference>
<dbReference type="Gene3D" id="1.10.10.10">
    <property type="entry name" value="Winged helix-like DNA-binding domain superfamily/Winged helix DNA-binding domain"/>
    <property type="match status" value="1"/>
</dbReference>
<evidence type="ECO:0000256" key="1">
    <source>
        <dbReference type="ARBA" id="ARBA00022553"/>
    </source>
</evidence>
<dbReference type="SUPFAM" id="SSF52172">
    <property type="entry name" value="CheY-like"/>
    <property type="match status" value="1"/>
</dbReference>
<dbReference type="SUPFAM" id="SSF46894">
    <property type="entry name" value="C-terminal effector domain of the bipartite response regulators"/>
    <property type="match status" value="1"/>
</dbReference>
<dbReference type="GO" id="GO:0000976">
    <property type="term" value="F:transcription cis-regulatory region binding"/>
    <property type="evidence" value="ECO:0007669"/>
    <property type="project" value="TreeGrafter"/>
</dbReference>
<dbReference type="GO" id="GO:0006355">
    <property type="term" value="P:regulation of DNA-templated transcription"/>
    <property type="evidence" value="ECO:0007669"/>
    <property type="project" value="InterPro"/>
</dbReference>
<keyword evidence="1 6" id="KW-0597">Phosphoprotein</keyword>
<evidence type="ECO:0000256" key="3">
    <source>
        <dbReference type="ARBA" id="ARBA00023015"/>
    </source>
</evidence>
<evidence type="ECO:0000313" key="11">
    <source>
        <dbReference type="Proteomes" id="UP000242288"/>
    </source>
</evidence>
<dbReference type="PANTHER" id="PTHR48111:SF22">
    <property type="entry name" value="REGULATOR OF RPOS"/>
    <property type="match status" value="1"/>
</dbReference>
<dbReference type="InterPro" id="IPR036388">
    <property type="entry name" value="WH-like_DNA-bd_sf"/>
</dbReference>
<evidence type="ECO:0000259" key="8">
    <source>
        <dbReference type="PROSITE" id="PS50110"/>
    </source>
</evidence>
<evidence type="ECO:0000256" key="2">
    <source>
        <dbReference type="ARBA" id="ARBA00023012"/>
    </source>
</evidence>
<proteinExistence type="predicted"/>
<dbReference type="InterPro" id="IPR001867">
    <property type="entry name" value="OmpR/PhoB-type_DNA-bd"/>
</dbReference>
<dbReference type="InterPro" id="IPR016032">
    <property type="entry name" value="Sig_transdc_resp-reg_C-effctor"/>
</dbReference>
<protein>
    <submittedName>
        <fullName evidence="10">DNA-binding response regulator</fullName>
    </submittedName>
</protein>
<evidence type="ECO:0000256" key="4">
    <source>
        <dbReference type="ARBA" id="ARBA00023125"/>
    </source>
</evidence>
<feature type="DNA-binding region" description="OmpR/PhoB-type" evidence="7">
    <location>
        <begin position="122"/>
        <end position="214"/>
    </location>
</feature>
<name>A0A2J6WJC7_9BACT</name>
<dbReference type="PROSITE" id="PS51755">
    <property type="entry name" value="OMPR_PHOB"/>
    <property type="match status" value="1"/>
</dbReference>
<dbReference type="Pfam" id="PF00072">
    <property type="entry name" value="Response_reg"/>
    <property type="match status" value="1"/>
</dbReference>
<dbReference type="EMBL" id="PNIO01000041">
    <property type="protein sequence ID" value="PMP70473.1"/>
    <property type="molecule type" value="Genomic_DNA"/>
</dbReference>
<keyword evidence="5" id="KW-0804">Transcription</keyword>
<evidence type="ECO:0000256" key="6">
    <source>
        <dbReference type="PROSITE-ProRule" id="PRU00169"/>
    </source>
</evidence>
<dbReference type="InterPro" id="IPR011006">
    <property type="entry name" value="CheY-like_superfamily"/>
</dbReference>